<evidence type="ECO:0000259" key="4">
    <source>
        <dbReference type="Pfam" id="PF13359"/>
    </source>
</evidence>
<keyword evidence="2" id="KW-0479">Metal-binding</keyword>
<gene>
    <name evidence="5" type="ORF">VXC91_46370</name>
</gene>
<dbReference type="EMBL" id="JAYWVC010000677">
    <property type="protein sequence ID" value="MED7829051.1"/>
    <property type="molecule type" value="Genomic_DNA"/>
</dbReference>
<feature type="region of interest" description="Disordered" evidence="3">
    <location>
        <begin position="210"/>
        <end position="231"/>
    </location>
</feature>
<accession>A0ABU7FYN9</accession>
<protein>
    <submittedName>
        <fullName evidence="5">Transposase family protein</fullName>
    </submittedName>
</protein>
<proteinExistence type="predicted"/>
<dbReference type="Pfam" id="PF13359">
    <property type="entry name" value="DDE_Tnp_4"/>
    <property type="match status" value="1"/>
</dbReference>
<reference evidence="5" key="1">
    <citation type="submission" date="2024-01" db="EMBL/GenBank/DDBJ databases">
        <title>First draft genome sequence data of TA4-1, the type strain of Gram-positive actinobacterium Streptomyces chiangmaiensis.</title>
        <authorList>
            <person name="Yasawong M."/>
            <person name="Nantapong N."/>
        </authorList>
    </citation>
    <scope>NUCLEOTIDE SEQUENCE</scope>
    <source>
        <strain evidence="5">TA4-1</strain>
    </source>
</reference>
<sequence>VGEIRPLLAERGFAVPERPGLRLRTLEDVFAYAEAENVTLRIDGMETQVRRPKAGRPGRRAFVSGKRRQNTIKTTTISDGQGRTLWSGATRPGRMHDQTAMRTEGIAEQFRQHPGVKAEVDDGYRGLANEFPEQVSAPPKKPKEHEKDDAPLSEKYGWREMKRRQSSRRICVEHANAEHRQWRPLQRYTGRRETYAETHRAVAGLVSDRAARRTTRRKPSTELVLARPTAC</sequence>
<evidence type="ECO:0000256" key="1">
    <source>
        <dbReference type="ARBA" id="ARBA00001968"/>
    </source>
</evidence>
<dbReference type="InterPro" id="IPR027806">
    <property type="entry name" value="HARBI1_dom"/>
</dbReference>
<feature type="compositionally biased region" description="Basic and acidic residues" evidence="3">
    <location>
        <begin position="141"/>
        <end position="151"/>
    </location>
</feature>
<comment type="cofactor">
    <cofactor evidence="1">
        <name>a divalent metal cation</name>
        <dbReference type="ChEBI" id="CHEBI:60240"/>
    </cofactor>
</comment>
<feature type="region of interest" description="Disordered" evidence="3">
    <location>
        <begin position="131"/>
        <end position="151"/>
    </location>
</feature>
<evidence type="ECO:0000313" key="5">
    <source>
        <dbReference type="EMBL" id="MED7829051.1"/>
    </source>
</evidence>
<organism evidence="5 6">
    <name type="scientific">Streptomyces chiangmaiensis</name>
    <dbReference type="NCBI Taxonomy" id="766497"/>
    <lineage>
        <taxon>Bacteria</taxon>
        <taxon>Bacillati</taxon>
        <taxon>Actinomycetota</taxon>
        <taxon>Actinomycetes</taxon>
        <taxon>Kitasatosporales</taxon>
        <taxon>Streptomycetaceae</taxon>
        <taxon>Streptomyces</taxon>
    </lineage>
</organism>
<evidence type="ECO:0000256" key="3">
    <source>
        <dbReference type="SAM" id="MobiDB-lite"/>
    </source>
</evidence>
<keyword evidence="6" id="KW-1185">Reference proteome</keyword>
<name>A0ABU7FYN9_9ACTN</name>
<dbReference type="RefSeq" id="WP_329513331.1">
    <property type="nucleotide sequence ID" value="NZ_JAYWVC010000677.1"/>
</dbReference>
<evidence type="ECO:0000256" key="2">
    <source>
        <dbReference type="ARBA" id="ARBA00022723"/>
    </source>
</evidence>
<feature type="non-terminal residue" evidence="5">
    <location>
        <position position="1"/>
    </location>
</feature>
<dbReference type="Proteomes" id="UP001333996">
    <property type="component" value="Unassembled WGS sequence"/>
</dbReference>
<feature type="domain" description="DDE Tnp4" evidence="4">
    <location>
        <begin position="42"/>
        <end position="205"/>
    </location>
</feature>
<evidence type="ECO:0000313" key="6">
    <source>
        <dbReference type="Proteomes" id="UP001333996"/>
    </source>
</evidence>
<comment type="caution">
    <text evidence="5">The sequence shown here is derived from an EMBL/GenBank/DDBJ whole genome shotgun (WGS) entry which is preliminary data.</text>
</comment>